<dbReference type="GeneID" id="96088540"/>
<accession>A0ABR3UCA2</accession>
<keyword evidence="2" id="KW-1185">Reference proteome</keyword>
<dbReference type="InterPro" id="IPR050849">
    <property type="entry name" value="HAD-like_hydrolase_phosphatase"/>
</dbReference>
<organism evidence="1 2">
    <name type="scientific">Alternaria dauci</name>
    <dbReference type="NCBI Taxonomy" id="48095"/>
    <lineage>
        <taxon>Eukaryota</taxon>
        <taxon>Fungi</taxon>
        <taxon>Dikarya</taxon>
        <taxon>Ascomycota</taxon>
        <taxon>Pezizomycotina</taxon>
        <taxon>Dothideomycetes</taxon>
        <taxon>Pleosporomycetidae</taxon>
        <taxon>Pleosporales</taxon>
        <taxon>Pleosporineae</taxon>
        <taxon>Pleosporaceae</taxon>
        <taxon>Alternaria</taxon>
        <taxon>Alternaria sect. Porri</taxon>
    </lineage>
</organism>
<evidence type="ECO:0000313" key="1">
    <source>
        <dbReference type="EMBL" id="KAL1793236.1"/>
    </source>
</evidence>
<dbReference type="EMBL" id="JBHGVX010000008">
    <property type="protein sequence ID" value="KAL1793236.1"/>
    <property type="molecule type" value="Genomic_DNA"/>
</dbReference>
<dbReference type="InterPro" id="IPR023214">
    <property type="entry name" value="HAD_sf"/>
</dbReference>
<protein>
    <submittedName>
        <fullName evidence="1">Uncharacterized protein</fullName>
    </submittedName>
</protein>
<proteinExistence type="predicted"/>
<gene>
    <name evidence="1" type="ORF">ACET3X_008218</name>
</gene>
<name>A0ABR3UCA2_9PLEO</name>
<dbReference type="RefSeq" id="XP_069303820.1">
    <property type="nucleotide sequence ID" value="XM_069454367.1"/>
</dbReference>
<comment type="caution">
    <text evidence="1">The sequence shown here is derived from an EMBL/GenBank/DDBJ whole genome shotgun (WGS) entry which is preliminary data.</text>
</comment>
<dbReference type="Proteomes" id="UP001578633">
    <property type="component" value="Chromosome 8"/>
</dbReference>
<dbReference type="PANTHER" id="PTHR28181:SF1">
    <property type="entry name" value="COLD TOLERANCE PROTEIN 1"/>
    <property type="match status" value="1"/>
</dbReference>
<sequence length="304" mass="33688">MSTSTEPPCDRASPIHWILDWDGTITKHDTLDALVHISAAADPGSPIRDRWNNVSKAYMDDYTTTLSRVAPDGKLPTTVSEQRRLLAQMKAVEQRSLQRVSSSGVFAGLTKEAIEAGARQAINSRAVELRNGFLDFSKSIRRDRVDDRFTLLSVNWSRHFIQSCLGASGMLDLPSNSIFSNELDKIESGNPSTGAIVPAAPNCESLIMSSGDKLQIMVRMQELQGQKVYVGDSWTDIECLLEADLGICIRDEPMGSSQAKLAEALTKLGVSCLRLRDYKEADEWGVVWARDFAEIHDWVESRPT</sequence>
<dbReference type="Gene3D" id="3.40.50.1000">
    <property type="entry name" value="HAD superfamily/HAD-like"/>
    <property type="match status" value="1"/>
</dbReference>
<dbReference type="InterPro" id="IPR036412">
    <property type="entry name" value="HAD-like_sf"/>
</dbReference>
<dbReference type="PANTHER" id="PTHR28181">
    <property type="entry name" value="UPF0655 PROTEIN YCR015C"/>
    <property type="match status" value="1"/>
</dbReference>
<reference evidence="1 2" key="1">
    <citation type="submission" date="2024-09" db="EMBL/GenBank/DDBJ databases">
        <title>T2T genomes of carrot and Alternaria dauci and their utility for understanding host-pathogen interaction during carrot leaf blight disease.</title>
        <authorList>
            <person name="Liu W."/>
            <person name="Xu S."/>
            <person name="Ou C."/>
            <person name="Liu X."/>
            <person name="Zhuang F."/>
            <person name="Deng X.W."/>
        </authorList>
    </citation>
    <scope>NUCLEOTIDE SEQUENCE [LARGE SCALE GENOMIC DNA]</scope>
    <source>
        <strain evidence="1 2">A2016</strain>
    </source>
</reference>
<evidence type="ECO:0000313" key="2">
    <source>
        <dbReference type="Proteomes" id="UP001578633"/>
    </source>
</evidence>
<dbReference type="SUPFAM" id="SSF56784">
    <property type="entry name" value="HAD-like"/>
    <property type="match status" value="1"/>
</dbReference>